<evidence type="ECO:0000313" key="2">
    <source>
        <dbReference type="Proteomes" id="UP000297245"/>
    </source>
</evidence>
<dbReference type="EMBL" id="ML179868">
    <property type="protein sequence ID" value="THU80804.1"/>
    <property type="molecule type" value="Genomic_DNA"/>
</dbReference>
<organism evidence="1 2">
    <name type="scientific">Dendrothele bispora (strain CBS 962.96)</name>
    <dbReference type="NCBI Taxonomy" id="1314807"/>
    <lineage>
        <taxon>Eukaryota</taxon>
        <taxon>Fungi</taxon>
        <taxon>Dikarya</taxon>
        <taxon>Basidiomycota</taxon>
        <taxon>Agaricomycotina</taxon>
        <taxon>Agaricomycetes</taxon>
        <taxon>Agaricomycetidae</taxon>
        <taxon>Agaricales</taxon>
        <taxon>Agaricales incertae sedis</taxon>
        <taxon>Dendrothele</taxon>
    </lineage>
</organism>
<evidence type="ECO:0000313" key="1">
    <source>
        <dbReference type="EMBL" id="THU80804.1"/>
    </source>
</evidence>
<gene>
    <name evidence="1" type="ORF">K435DRAFT_492323</name>
</gene>
<dbReference type="OrthoDB" id="2755069at2759"/>
<name>A0A4S8KXS1_DENBC</name>
<sequence length="79" mass="8852">MNLAGSSSKDKKYKALRHRIKDLVGSTNVPYGIPWKDIPEKTKSTLFEAARQDQPFLVPTKMTGLPTLGSNFCNSLEFH</sequence>
<reference evidence="1 2" key="1">
    <citation type="journal article" date="2019" name="Nat. Ecol. Evol.">
        <title>Megaphylogeny resolves global patterns of mushroom evolution.</title>
        <authorList>
            <person name="Varga T."/>
            <person name="Krizsan K."/>
            <person name="Foldi C."/>
            <person name="Dima B."/>
            <person name="Sanchez-Garcia M."/>
            <person name="Sanchez-Ramirez S."/>
            <person name="Szollosi G.J."/>
            <person name="Szarkandi J.G."/>
            <person name="Papp V."/>
            <person name="Albert L."/>
            <person name="Andreopoulos W."/>
            <person name="Angelini C."/>
            <person name="Antonin V."/>
            <person name="Barry K.W."/>
            <person name="Bougher N.L."/>
            <person name="Buchanan P."/>
            <person name="Buyck B."/>
            <person name="Bense V."/>
            <person name="Catcheside P."/>
            <person name="Chovatia M."/>
            <person name="Cooper J."/>
            <person name="Damon W."/>
            <person name="Desjardin D."/>
            <person name="Finy P."/>
            <person name="Geml J."/>
            <person name="Haridas S."/>
            <person name="Hughes K."/>
            <person name="Justo A."/>
            <person name="Karasinski D."/>
            <person name="Kautmanova I."/>
            <person name="Kiss B."/>
            <person name="Kocsube S."/>
            <person name="Kotiranta H."/>
            <person name="LaButti K.M."/>
            <person name="Lechner B.E."/>
            <person name="Liimatainen K."/>
            <person name="Lipzen A."/>
            <person name="Lukacs Z."/>
            <person name="Mihaltcheva S."/>
            <person name="Morgado L.N."/>
            <person name="Niskanen T."/>
            <person name="Noordeloos M.E."/>
            <person name="Ohm R.A."/>
            <person name="Ortiz-Santana B."/>
            <person name="Ovrebo C."/>
            <person name="Racz N."/>
            <person name="Riley R."/>
            <person name="Savchenko A."/>
            <person name="Shiryaev A."/>
            <person name="Soop K."/>
            <person name="Spirin V."/>
            <person name="Szebenyi C."/>
            <person name="Tomsovsky M."/>
            <person name="Tulloss R.E."/>
            <person name="Uehling J."/>
            <person name="Grigoriev I.V."/>
            <person name="Vagvolgyi C."/>
            <person name="Papp T."/>
            <person name="Martin F.M."/>
            <person name="Miettinen O."/>
            <person name="Hibbett D.S."/>
            <person name="Nagy L.G."/>
        </authorList>
    </citation>
    <scope>NUCLEOTIDE SEQUENCE [LARGE SCALE GENOMIC DNA]</scope>
    <source>
        <strain evidence="1 2">CBS 962.96</strain>
    </source>
</reference>
<proteinExistence type="predicted"/>
<protein>
    <submittedName>
        <fullName evidence="1">Uncharacterized protein</fullName>
    </submittedName>
</protein>
<accession>A0A4S8KXS1</accession>
<keyword evidence="2" id="KW-1185">Reference proteome</keyword>
<dbReference type="AlphaFoldDB" id="A0A4S8KXS1"/>
<dbReference type="Proteomes" id="UP000297245">
    <property type="component" value="Unassembled WGS sequence"/>
</dbReference>